<evidence type="ECO:0000313" key="8">
    <source>
        <dbReference type="EMBL" id="MBR8463034.1"/>
    </source>
</evidence>
<dbReference type="PANTHER" id="PTHR47755">
    <property type="entry name" value="CELL DIVISION PROTEIN FTSX"/>
    <property type="match status" value="1"/>
</dbReference>
<gene>
    <name evidence="8" type="ORF">KDD93_00400</name>
</gene>
<dbReference type="GO" id="GO:0051301">
    <property type="term" value="P:cell division"/>
    <property type="evidence" value="ECO:0007669"/>
    <property type="project" value="UniProtKB-KW"/>
</dbReference>
<sequence length="271" mass="30815">MRSLKNHLGFIFPLIALLFAIAFSLMSDKIVKSYENLMSNDYNIVIVSNKELTDADIKPLVSTFAAIKPLSAQKILDRLSNDISAKNLSILQNALPKFYSLKLNVFPSTKFMNEIKAKLQKLDGVSKVETFSKAHDKVFKILQLCKMLSYMFMWILALIGTMLMLKQARIWLYQHKERIEIMSLFGAPFWLKSALLYKSAIVDSFISTLVVVGFFYFLPSIKFFSDSLAQVDMITPKIDIIREGGTLLGIAFILSIFVVSLVMRKARKSQI</sequence>
<reference evidence="8 9" key="1">
    <citation type="submission" date="2021-04" db="EMBL/GenBank/DDBJ databases">
        <title>Molecular and phenotypic characterization and identification of bacterial isolates recovered from the Anatolian ground squirrels (Spermophilus xanthoprymnus) and which have the potential to form a new species in the Campylobacter genus.</title>
        <authorList>
            <person name="Aydin F."/>
            <person name="Abay S."/>
            <person name="Kayman T."/>
            <person name="Karakaya E."/>
            <person name="Mustak H.K."/>
            <person name="Mustak I.B."/>
            <person name="Bilgin N."/>
            <person name="Duzler A."/>
            <person name="Sahin O."/>
            <person name="Guran O."/>
            <person name="Saticioglu I.B."/>
        </authorList>
    </citation>
    <scope>NUCLEOTIDE SEQUENCE [LARGE SCALE GENOMIC DNA]</scope>
    <source>
        <strain evidence="9">faydin-G24</strain>
    </source>
</reference>
<dbReference type="InterPro" id="IPR004513">
    <property type="entry name" value="FtsX"/>
</dbReference>
<evidence type="ECO:0000259" key="7">
    <source>
        <dbReference type="Pfam" id="PF02687"/>
    </source>
</evidence>
<dbReference type="RefSeq" id="WP_212140837.1">
    <property type="nucleotide sequence ID" value="NZ_JAGSSW010000001.1"/>
</dbReference>
<evidence type="ECO:0000256" key="4">
    <source>
        <dbReference type="ARBA" id="ARBA00022989"/>
    </source>
</evidence>
<keyword evidence="5 6" id="KW-0472">Membrane</keyword>
<comment type="caution">
    <text evidence="8">The sequence shown here is derived from an EMBL/GenBank/DDBJ whole genome shotgun (WGS) entry which is preliminary data.</text>
</comment>
<feature type="transmembrane region" description="Helical" evidence="6">
    <location>
        <begin position="200"/>
        <end position="224"/>
    </location>
</feature>
<evidence type="ECO:0000256" key="5">
    <source>
        <dbReference type="ARBA" id="ARBA00023136"/>
    </source>
</evidence>
<name>A0ABS5HFJ2_9BACT</name>
<evidence type="ECO:0000313" key="9">
    <source>
        <dbReference type="Proteomes" id="UP000682951"/>
    </source>
</evidence>
<accession>A0ABS5HFJ2</accession>
<feature type="domain" description="ABC3 transporter permease C-terminal" evidence="7">
    <location>
        <begin position="151"/>
        <end position="265"/>
    </location>
</feature>
<dbReference type="InterPro" id="IPR003838">
    <property type="entry name" value="ABC3_permease_C"/>
</dbReference>
<keyword evidence="2" id="KW-1003">Cell membrane</keyword>
<organism evidence="8 9">
    <name type="scientific">Campylobacter anatolicus</name>
    <dbReference type="NCBI Taxonomy" id="2829105"/>
    <lineage>
        <taxon>Bacteria</taxon>
        <taxon>Pseudomonadati</taxon>
        <taxon>Campylobacterota</taxon>
        <taxon>Epsilonproteobacteria</taxon>
        <taxon>Campylobacterales</taxon>
        <taxon>Campylobacteraceae</taxon>
        <taxon>Campylobacter</taxon>
    </lineage>
</organism>
<dbReference type="Pfam" id="PF02687">
    <property type="entry name" value="FtsX"/>
    <property type="match status" value="1"/>
</dbReference>
<keyword evidence="9" id="KW-1185">Reference proteome</keyword>
<evidence type="ECO:0000256" key="6">
    <source>
        <dbReference type="SAM" id="Phobius"/>
    </source>
</evidence>
<keyword evidence="8" id="KW-0132">Cell division</keyword>
<proteinExistence type="predicted"/>
<dbReference type="Proteomes" id="UP000682951">
    <property type="component" value="Unassembled WGS sequence"/>
</dbReference>
<keyword evidence="3 6" id="KW-0812">Transmembrane</keyword>
<dbReference type="PANTHER" id="PTHR47755:SF1">
    <property type="entry name" value="CELL DIVISION PROTEIN FTSX"/>
    <property type="match status" value="1"/>
</dbReference>
<keyword evidence="4 6" id="KW-1133">Transmembrane helix</keyword>
<protein>
    <submittedName>
        <fullName evidence="8">Cell division protein FtsX</fullName>
    </submittedName>
</protein>
<keyword evidence="8" id="KW-0131">Cell cycle</keyword>
<feature type="transmembrane region" description="Helical" evidence="6">
    <location>
        <begin position="147"/>
        <end position="165"/>
    </location>
</feature>
<comment type="subcellular location">
    <subcellularLocation>
        <location evidence="1">Cell membrane</location>
        <topology evidence="1">Multi-pass membrane protein</topology>
    </subcellularLocation>
</comment>
<evidence type="ECO:0000256" key="1">
    <source>
        <dbReference type="ARBA" id="ARBA00004651"/>
    </source>
</evidence>
<evidence type="ECO:0000256" key="3">
    <source>
        <dbReference type="ARBA" id="ARBA00022692"/>
    </source>
</evidence>
<evidence type="ECO:0000256" key="2">
    <source>
        <dbReference type="ARBA" id="ARBA00022475"/>
    </source>
</evidence>
<feature type="transmembrane region" description="Helical" evidence="6">
    <location>
        <begin position="244"/>
        <end position="263"/>
    </location>
</feature>
<dbReference type="EMBL" id="JAGSSW010000001">
    <property type="protein sequence ID" value="MBR8463034.1"/>
    <property type="molecule type" value="Genomic_DNA"/>
</dbReference>